<protein>
    <recommendedName>
        <fullName evidence="10">SEC7 domain-containing protein</fullName>
    </recommendedName>
</protein>
<name>A0AA88W7Y4_9ASTE</name>
<organism evidence="11 12">
    <name type="scientific">Escallonia herrerae</name>
    <dbReference type="NCBI Taxonomy" id="1293975"/>
    <lineage>
        <taxon>Eukaryota</taxon>
        <taxon>Viridiplantae</taxon>
        <taxon>Streptophyta</taxon>
        <taxon>Embryophyta</taxon>
        <taxon>Tracheophyta</taxon>
        <taxon>Spermatophyta</taxon>
        <taxon>Magnoliopsida</taxon>
        <taxon>eudicotyledons</taxon>
        <taxon>Gunneridae</taxon>
        <taxon>Pentapetalae</taxon>
        <taxon>asterids</taxon>
        <taxon>campanulids</taxon>
        <taxon>Escalloniales</taxon>
        <taxon>Escalloniaceae</taxon>
        <taxon>Escallonia</taxon>
    </lineage>
</organism>
<dbReference type="Gene3D" id="1.10.220.20">
    <property type="match status" value="1"/>
</dbReference>
<dbReference type="PANTHER" id="PTHR10663:SF108">
    <property type="entry name" value="BREFELDIN A-INHIBITED GUANINE NUCLEOTIDE-EXCHANGE PROTEIN 1"/>
    <property type="match status" value="1"/>
</dbReference>
<sequence>MSGSSQTLGGPSRCGRVLGPSLDKIIKNVAWRKHSHLVSACKSALDKLDSISDSSSDPAAPSSTPLFAFSLPDAEFVLQPLILALDSASPKVVEPALDCAFRLFSLGFIRCEIDRTSPDNPSLIMRLIESVCKCAALGDEVIELGVLKVLLSAVRSPSVVIRGDCLVYIVRSCYNIYLGGLNGTNQICAKSVLAQMMIIVFTRVEEDSMLVSFRTVPVAELLEFTDRNLNEGSSIQFVQNFINEVVEANEVASTPTPSLESHNGEHPNLKVDEKCDLADGEFKEGPDSSGYSKIREDGFLLFKNLCKLSMKFSSQEHPDDHILLRGKTLSLELLKVIMDNAGPVWRTNERQVPLLLVLHMFLNAIKQYLCLSLLKNSALSVMTIFQLLCSIFKNLLSKFRSGLKAEVGIFFPMLVLRVLENVLQPSFLQKITVLNLLEKISQDPQIVIDIFVNYDCDVDAPNIFERTVNGLLKTAMGPPPGSTTTLSPAHDHTFRLESVKCLVRIIKSMGVWMDQQLRIGDICLPNTSDIENSAENLGGDEVSLSDFELHSEAISEFSDAATLEQRRAYKLELQKGVTLFNRKPSKGIDFLISSKKIGHNPEAVASFLKNTSGLNETIIGDYLGEREDFPLKVMHAYVDSFNFEGMGFGDSIRYFLRGFRLPGEAQKIDRIMEKFAERYCKCNPSSFTSADTAYVLAYSVIMLNTDAHNSMVKDKMTKADFIRNNRGIDDGKDLPEEYLGTLYEQIVKNEIKMKADTFVPQSKQSNSVNKLLGLDGILNLVWKQTEEKPLGANGVLIRHIQEQFKAKSGKSESVFCAVADTAILRFMVEACWGPMLAAFSVTLDQSDDRAATSQCLQGFRHAVHVTAVMGMQTQRDAFVTSMAKFTYLHCAADMKQKNVDAVKVRLPPLPLLSCSYTNLHILCAIISVAIEDGNFLQEAWEHILTCLSRFEHLQLLGEGAPSDASFFTASNAEADEKSLKSIGITSLKKKGTLQNPAVIAVVRGGSYDSTTLGANTLGLVTPEQIGSFISNLNLLDQIGNFELNHIFAHSQRLDSEAIVAFVKSLCRVSMSELQSPTDPRVFSLTKIVEVAHYNINRIRLVWSRIWSVLSDFFVSVGLSENLSVAIFVMDSLRQLAMKFLEREELANYNFQNEFLRPFVIVMQKSSSAEIRELIVRCISQMVLSRVSNVKSGWKSVFMVFTAAAADERKNIVLLAFETMEKIVREFFPYITETETVTFTDCVRCLITFTSSRFNSDVSLNAIAFLRFCAVKLADGGLVCKSKENESSFPVANNDVSGGQDLLDKEDNVSFWIPLLTALSDSVGMIVSGLSRLTSDPRSAIRKSALEVLFNILKDHGHLFPRSFWIRVCNTVIFPIFKGLGDKKESQLDVGQSSPASSSPDSEGSTWDSETSTVAAQCLVNLFVRFYDVLRPQLLRLVRIMAGFLRSPSQGSASTGVASLMRLASDLGGRLSEDEWAGIFTSLKEASASTLPGLSKLVRTMDRIEISGHAHSNNDSEMLSGNGFANDDSDDDNLQTAAYIVSRMKSHIAAQLLIVQNLSCGFGVCISCFSKSAPLTSELIWSTIPDMSRANMLNFKRLGYHVFELLSNIASLLPVITDLYKMHQKSLSSGSIMIILETFSSIASHSHQLNSETTLQQKVQQACSILEISGPPIVHFENESYQNYLDLLHELLVNNPSLSEEMNIEAQLVSVCEKVLQIYLDCARLQSLEPVNKPVIHWILPLGLAKKEELAARTPLVVSALHAVSGLESDSFRRYVAGLFPLVVDLVRCEHSSGEVQRVLSNIFQSCIGPMVMKF</sequence>
<dbReference type="Gene3D" id="1.25.10.10">
    <property type="entry name" value="Leucine-rich Repeat Variant"/>
    <property type="match status" value="1"/>
</dbReference>
<evidence type="ECO:0000256" key="3">
    <source>
        <dbReference type="ARBA" id="ARBA00011738"/>
    </source>
</evidence>
<dbReference type="Pfam" id="PF09324">
    <property type="entry name" value="Sec7-like_HDS"/>
    <property type="match status" value="1"/>
</dbReference>
<feature type="region of interest" description="Disordered" evidence="9">
    <location>
        <begin position="1387"/>
        <end position="1407"/>
    </location>
</feature>
<dbReference type="Pfam" id="PF20252">
    <property type="entry name" value="BIG2_C"/>
    <property type="match status" value="1"/>
</dbReference>
<dbReference type="PANTHER" id="PTHR10663">
    <property type="entry name" value="GUANYL-NUCLEOTIDE EXCHANGE FACTOR"/>
    <property type="match status" value="1"/>
</dbReference>
<dbReference type="Pfam" id="PF01369">
    <property type="entry name" value="Sec7"/>
    <property type="match status" value="1"/>
</dbReference>
<dbReference type="Pfam" id="PF12783">
    <property type="entry name" value="Sec7-like_HUS"/>
    <property type="match status" value="1"/>
</dbReference>
<feature type="domain" description="SEC7" evidence="10">
    <location>
        <begin position="562"/>
        <end position="749"/>
    </location>
</feature>
<dbReference type="SUPFAM" id="SSF48425">
    <property type="entry name" value="Sec7 domain"/>
    <property type="match status" value="1"/>
</dbReference>
<dbReference type="CDD" id="cd00171">
    <property type="entry name" value="Sec7"/>
    <property type="match status" value="1"/>
</dbReference>
<keyword evidence="4" id="KW-0813">Transport</keyword>
<evidence type="ECO:0000256" key="1">
    <source>
        <dbReference type="ARBA" id="ARBA00004287"/>
    </source>
</evidence>
<keyword evidence="12" id="KW-1185">Reference proteome</keyword>
<dbReference type="GO" id="GO:0005802">
    <property type="term" value="C:trans-Golgi network"/>
    <property type="evidence" value="ECO:0007669"/>
    <property type="project" value="TreeGrafter"/>
</dbReference>
<dbReference type="InterPro" id="IPR046455">
    <property type="entry name" value="Sec7/BIG1-like_C"/>
</dbReference>
<dbReference type="GO" id="GO:0015031">
    <property type="term" value="P:protein transport"/>
    <property type="evidence" value="ECO:0007669"/>
    <property type="project" value="UniProtKB-KW"/>
</dbReference>
<gene>
    <name evidence="11" type="ORF">RJ639_046409</name>
</gene>
<dbReference type="Pfam" id="PF16213">
    <property type="entry name" value="DCB"/>
    <property type="match status" value="1"/>
</dbReference>
<proteinExistence type="predicted"/>
<evidence type="ECO:0000256" key="4">
    <source>
        <dbReference type="ARBA" id="ARBA00022448"/>
    </source>
</evidence>
<dbReference type="GO" id="GO:0032012">
    <property type="term" value="P:regulation of ARF protein signal transduction"/>
    <property type="evidence" value="ECO:0007669"/>
    <property type="project" value="InterPro"/>
</dbReference>
<dbReference type="InterPro" id="IPR000904">
    <property type="entry name" value="Sec7_dom"/>
</dbReference>
<dbReference type="FunFam" id="1.10.1000.11:FF:000005">
    <property type="entry name" value="Brefeldin A-inhibited guanine nucleotide-exchange 1"/>
    <property type="match status" value="1"/>
</dbReference>
<keyword evidence="5" id="KW-0963">Cytoplasm</keyword>
<evidence type="ECO:0000256" key="6">
    <source>
        <dbReference type="ARBA" id="ARBA00022658"/>
    </source>
</evidence>
<evidence type="ECO:0000256" key="7">
    <source>
        <dbReference type="ARBA" id="ARBA00022927"/>
    </source>
</evidence>
<evidence type="ECO:0000256" key="8">
    <source>
        <dbReference type="ARBA" id="ARBA00023136"/>
    </source>
</evidence>
<dbReference type="GO" id="GO:0005829">
    <property type="term" value="C:cytosol"/>
    <property type="evidence" value="ECO:0007669"/>
    <property type="project" value="UniProtKB-SubCell"/>
</dbReference>
<comment type="caution">
    <text evidence="11">The sequence shown here is derived from an EMBL/GenBank/DDBJ whole genome shotgun (WGS) entry which is preliminary data.</text>
</comment>
<dbReference type="SMART" id="SM00222">
    <property type="entry name" value="Sec7"/>
    <property type="match status" value="1"/>
</dbReference>
<dbReference type="FunFam" id="1.10.220.20:FF:000002">
    <property type="entry name" value="Brefeldin A-inhibited guanine nucleotide-exchange protein 1"/>
    <property type="match status" value="1"/>
</dbReference>
<dbReference type="GO" id="GO:0005085">
    <property type="term" value="F:guanyl-nucleotide exchange factor activity"/>
    <property type="evidence" value="ECO:0007669"/>
    <property type="project" value="UniProtKB-KW"/>
</dbReference>
<evidence type="ECO:0000256" key="5">
    <source>
        <dbReference type="ARBA" id="ARBA00022490"/>
    </source>
</evidence>
<evidence type="ECO:0000313" key="11">
    <source>
        <dbReference type="EMBL" id="KAK3021498.1"/>
    </source>
</evidence>
<dbReference type="Proteomes" id="UP001188597">
    <property type="component" value="Unassembled WGS sequence"/>
</dbReference>
<dbReference type="GO" id="GO:0016020">
    <property type="term" value="C:membrane"/>
    <property type="evidence" value="ECO:0007669"/>
    <property type="project" value="UniProtKB-SubCell"/>
</dbReference>
<dbReference type="InterPro" id="IPR032691">
    <property type="entry name" value="Mon2/Sec7/BIG1-like_HUS"/>
</dbReference>
<dbReference type="InterPro" id="IPR035999">
    <property type="entry name" value="Sec7_dom_sf"/>
</dbReference>
<dbReference type="InterPro" id="IPR015403">
    <property type="entry name" value="Mon2/Sec7/BIG1-like_HDS"/>
</dbReference>
<dbReference type="SUPFAM" id="SSF48371">
    <property type="entry name" value="ARM repeat"/>
    <property type="match status" value="1"/>
</dbReference>
<dbReference type="InterPro" id="IPR032629">
    <property type="entry name" value="DCB_dom"/>
</dbReference>
<comment type="subunit">
    <text evidence="3">Homodimer.</text>
</comment>
<dbReference type="InterPro" id="IPR011989">
    <property type="entry name" value="ARM-like"/>
</dbReference>
<dbReference type="InterPro" id="IPR016024">
    <property type="entry name" value="ARM-type_fold"/>
</dbReference>
<dbReference type="Gene3D" id="1.10.1000.11">
    <property type="entry name" value="Arf Nucleotide-binding Site Opener,domain 2"/>
    <property type="match status" value="1"/>
</dbReference>
<keyword evidence="7" id="KW-0653">Protein transport</keyword>
<dbReference type="EMBL" id="JAVXUP010000756">
    <property type="protein sequence ID" value="KAK3021498.1"/>
    <property type="molecule type" value="Genomic_DNA"/>
</dbReference>
<comment type="subcellular location">
    <subcellularLocation>
        <location evidence="2">Cytoplasm</location>
        <location evidence="2">Cytosol</location>
    </subcellularLocation>
    <subcellularLocation>
        <location evidence="1">Membrane</location>
        <topology evidence="1">Peripheral membrane protein</topology>
        <orientation evidence="1">Cytoplasmic side</orientation>
    </subcellularLocation>
</comment>
<evidence type="ECO:0000256" key="9">
    <source>
        <dbReference type="SAM" id="MobiDB-lite"/>
    </source>
</evidence>
<keyword evidence="8" id="KW-0472">Membrane</keyword>
<evidence type="ECO:0000313" key="12">
    <source>
        <dbReference type="Proteomes" id="UP001188597"/>
    </source>
</evidence>
<dbReference type="InterPro" id="IPR023394">
    <property type="entry name" value="Sec7_C_sf"/>
</dbReference>
<evidence type="ECO:0000256" key="2">
    <source>
        <dbReference type="ARBA" id="ARBA00004514"/>
    </source>
</evidence>
<reference evidence="11" key="1">
    <citation type="submission" date="2022-12" db="EMBL/GenBank/DDBJ databases">
        <title>Draft genome assemblies for two species of Escallonia (Escalloniales).</title>
        <authorList>
            <person name="Chanderbali A."/>
            <person name="Dervinis C."/>
            <person name="Anghel I."/>
            <person name="Soltis D."/>
            <person name="Soltis P."/>
            <person name="Zapata F."/>
        </authorList>
    </citation>
    <scope>NUCLEOTIDE SEQUENCE</scope>
    <source>
        <strain evidence="11">UCBG64.0493</strain>
        <tissue evidence="11">Leaf</tissue>
    </source>
</reference>
<accession>A0AA88W7Y4</accession>
<keyword evidence="6" id="KW-0344">Guanine-nucleotide releasing factor</keyword>
<dbReference type="PROSITE" id="PS50190">
    <property type="entry name" value="SEC7"/>
    <property type="match status" value="1"/>
</dbReference>
<evidence type="ECO:0000259" key="10">
    <source>
        <dbReference type="PROSITE" id="PS50190"/>
    </source>
</evidence>
<feature type="compositionally biased region" description="Low complexity" evidence="9">
    <location>
        <begin position="1392"/>
        <end position="1404"/>
    </location>
</feature>